<reference evidence="1 2" key="1">
    <citation type="submission" date="2019-06" db="EMBL/GenBank/DDBJ databases">
        <authorList>
            <person name="Hertel R."/>
        </authorList>
    </citation>
    <scope>NUCLEOTIDE SEQUENCE [LARGE SCALE GENOMIC DNA]</scope>
</reference>
<evidence type="ECO:0000313" key="2">
    <source>
        <dbReference type="Proteomes" id="UP000317800"/>
    </source>
</evidence>
<dbReference type="EMBL" id="MN043729">
    <property type="protein sequence ID" value="QDP42992.1"/>
    <property type="molecule type" value="Genomic_DNA"/>
</dbReference>
<gene>
    <name evidence="1" type="ORF">Goe8_c02190</name>
</gene>
<organism evidence="1 2">
    <name type="scientific">Bacillus phage vB_BmeM-Goe8</name>
    <dbReference type="NCBI Taxonomy" id="2593638"/>
    <lineage>
        <taxon>Viruses</taxon>
        <taxon>Duplodnaviria</taxon>
        <taxon>Heunggongvirae</taxon>
        <taxon>Uroviricota</taxon>
        <taxon>Caudoviricetes</taxon>
        <taxon>Herelleviridae</taxon>
        <taxon>Bastillevirinae</taxon>
        <taxon>Goettingenvirus</taxon>
        <taxon>Goettingenvirus goe8</taxon>
    </lineage>
</organism>
<proteinExistence type="predicted"/>
<protein>
    <submittedName>
        <fullName evidence="1">Uncharacterized protein</fullName>
    </submittedName>
</protein>
<name>A0A516KN18_9CAUD</name>
<evidence type="ECO:0000313" key="1">
    <source>
        <dbReference type="EMBL" id="QDP42992.1"/>
    </source>
</evidence>
<dbReference type="Proteomes" id="UP000317800">
    <property type="component" value="Segment"/>
</dbReference>
<sequence>MNLTAQNKQLDARLQAGLALYMEIGSYEGKINKYANPYNPSHWEKYTRLKRKILQWQQTI</sequence>
<accession>A0A516KN18</accession>
<keyword evidence="2" id="KW-1185">Reference proteome</keyword>